<comment type="subcellular location">
    <subcellularLocation>
        <location evidence="1">Nucleus</location>
    </subcellularLocation>
</comment>
<feature type="region of interest" description="Disordered" evidence="12">
    <location>
        <begin position="1314"/>
        <end position="1368"/>
    </location>
</feature>
<dbReference type="GO" id="GO:0005634">
    <property type="term" value="C:nucleus"/>
    <property type="evidence" value="ECO:0007669"/>
    <property type="project" value="UniProtKB-SubCell"/>
</dbReference>
<feature type="region of interest" description="Disordered" evidence="12">
    <location>
        <begin position="2086"/>
        <end position="2128"/>
    </location>
</feature>
<feature type="compositionally biased region" description="Acidic residues" evidence="12">
    <location>
        <begin position="1319"/>
        <end position="1329"/>
    </location>
</feature>
<feature type="compositionally biased region" description="Polar residues" evidence="12">
    <location>
        <begin position="828"/>
        <end position="842"/>
    </location>
</feature>
<dbReference type="SMART" id="SM00558">
    <property type="entry name" value="JmjC"/>
    <property type="match status" value="1"/>
</dbReference>
<dbReference type="SUPFAM" id="SSF53756">
    <property type="entry name" value="UDP-Glycosyltransferase/glycogen phosphorylase"/>
    <property type="match status" value="1"/>
</dbReference>
<keyword evidence="17" id="KW-1185">Reference proteome</keyword>
<evidence type="ECO:0000256" key="6">
    <source>
        <dbReference type="ARBA" id="ARBA00023004"/>
    </source>
</evidence>
<feature type="region of interest" description="Disordered" evidence="12">
    <location>
        <begin position="2899"/>
        <end position="2925"/>
    </location>
</feature>
<dbReference type="Pfam" id="PF17811">
    <property type="entry name" value="JHD"/>
    <property type="match status" value="1"/>
</dbReference>
<keyword evidence="10" id="KW-0863">Zinc-finger</keyword>
<feature type="domain" description="MATH" evidence="13">
    <location>
        <begin position="106"/>
        <end position="235"/>
    </location>
</feature>
<dbReference type="InterPro" id="IPR050690">
    <property type="entry name" value="JHDM1_Histone_Demethylase"/>
</dbReference>
<dbReference type="InterPro" id="IPR041070">
    <property type="entry name" value="JHD"/>
</dbReference>
<feature type="domain" description="C2H2-type" evidence="14">
    <location>
        <begin position="2735"/>
        <end position="2763"/>
    </location>
</feature>
<dbReference type="GO" id="GO:0051213">
    <property type="term" value="F:dioxygenase activity"/>
    <property type="evidence" value="ECO:0007669"/>
    <property type="project" value="UniProtKB-KW"/>
</dbReference>
<dbReference type="PROSITE" id="PS50144">
    <property type="entry name" value="MATH"/>
    <property type="match status" value="1"/>
</dbReference>
<organism evidence="16 17">
    <name type="scientific">Steinernema hermaphroditum</name>
    <dbReference type="NCBI Taxonomy" id="289476"/>
    <lineage>
        <taxon>Eukaryota</taxon>
        <taxon>Metazoa</taxon>
        <taxon>Ecdysozoa</taxon>
        <taxon>Nematoda</taxon>
        <taxon>Chromadorea</taxon>
        <taxon>Rhabditida</taxon>
        <taxon>Tylenchina</taxon>
        <taxon>Panagrolaimomorpha</taxon>
        <taxon>Strongyloidoidea</taxon>
        <taxon>Steinernematidae</taxon>
        <taxon>Steinernema</taxon>
    </lineage>
</organism>
<feature type="compositionally biased region" description="Polar residues" evidence="12">
    <location>
        <begin position="2638"/>
        <end position="2651"/>
    </location>
</feature>
<keyword evidence="3" id="KW-0156">Chromatin regulator</keyword>
<feature type="region of interest" description="Disordered" evidence="12">
    <location>
        <begin position="1416"/>
        <end position="1457"/>
    </location>
</feature>
<reference evidence="16" key="1">
    <citation type="submission" date="2023-06" db="EMBL/GenBank/DDBJ databases">
        <title>Genomic analysis of the entomopathogenic nematode Steinernema hermaphroditum.</title>
        <authorList>
            <person name="Schwarz E.M."/>
            <person name="Heppert J.K."/>
            <person name="Baniya A."/>
            <person name="Schwartz H.T."/>
            <person name="Tan C.-H."/>
            <person name="Antoshechkin I."/>
            <person name="Sternberg P.W."/>
            <person name="Goodrich-Blair H."/>
            <person name="Dillman A.R."/>
        </authorList>
    </citation>
    <scope>NUCLEOTIDE SEQUENCE</scope>
    <source>
        <strain evidence="16">PS9179</strain>
        <tissue evidence="16">Whole animal</tissue>
    </source>
</reference>
<dbReference type="InterPro" id="IPR003347">
    <property type="entry name" value="JmjC_dom"/>
</dbReference>
<dbReference type="InterPro" id="IPR008974">
    <property type="entry name" value="TRAF-like"/>
</dbReference>
<feature type="region of interest" description="Disordered" evidence="12">
    <location>
        <begin position="1576"/>
        <end position="1645"/>
    </location>
</feature>
<dbReference type="InterPro" id="IPR013087">
    <property type="entry name" value="Znf_C2H2_type"/>
</dbReference>
<feature type="compositionally biased region" description="Polar residues" evidence="12">
    <location>
        <begin position="387"/>
        <end position="396"/>
    </location>
</feature>
<feature type="compositionally biased region" description="Polar residues" evidence="12">
    <location>
        <begin position="1768"/>
        <end position="1777"/>
    </location>
</feature>
<comment type="caution">
    <text evidence="16">The sequence shown here is derived from an EMBL/GenBank/DDBJ whole genome shotgun (WGS) entry which is preliminary data.</text>
</comment>
<evidence type="ECO:0000259" key="15">
    <source>
        <dbReference type="PROSITE" id="PS51184"/>
    </source>
</evidence>
<dbReference type="PROSITE" id="PS00028">
    <property type="entry name" value="ZINC_FINGER_C2H2_1"/>
    <property type="match status" value="1"/>
</dbReference>
<feature type="coiled-coil region" evidence="11">
    <location>
        <begin position="625"/>
        <end position="684"/>
    </location>
</feature>
<feature type="region of interest" description="Disordered" evidence="12">
    <location>
        <begin position="1728"/>
        <end position="1813"/>
    </location>
</feature>
<dbReference type="GO" id="GO:0008270">
    <property type="term" value="F:zinc ion binding"/>
    <property type="evidence" value="ECO:0007669"/>
    <property type="project" value="UniProtKB-KW"/>
</dbReference>
<evidence type="ECO:0000256" key="4">
    <source>
        <dbReference type="ARBA" id="ARBA00022964"/>
    </source>
</evidence>
<feature type="compositionally biased region" description="Basic residues" evidence="12">
    <location>
        <begin position="1622"/>
        <end position="1641"/>
    </location>
</feature>
<dbReference type="Gene3D" id="3.40.50.2000">
    <property type="entry name" value="Glycogen Phosphorylase B"/>
    <property type="match status" value="1"/>
</dbReference>
<feature type="compositionally biased region" description="Basic and acidic residues" evidence="12">
    <location>
        <begin position="2869"/>
        <end position="2878"/>
    </location>
</feature>
<feature type="compositionally biased region" description="Basic and acidic residues" evidence="12">
    <location>
        <begin position="1597"/>
        <end position="1609"/>
    </location>
</feature>
<dbReference type="SUPFAM" id="SSF51197">
    <property type="entry name" value="Clavaminate synthase-like"/>
    <property type="match status" value="1"/>
</dbReference>
<feature type="compositionally biased region" description="Basic and acidic residues" evidence="12">
    <location>
        <begin position="2583"/>
        <end position="2592"/>
    </location>
</feature>
<evidence type="ECO:0000256" key="2">
    <source>
        <dbReference type="ARBA" id="ARBA00022723"/>
    </source>
</evidence>
<dbReference type="Proteomes" id="UP001175271">
    <property type="component" value="Unassembled WGS sequence"/>
</dbReference>
<evidence type="ECO:0000259" key="14">
    <source>
        <dbReference type="PROSITE" id="PS50157"/>
    </source>
</evidence>
<feature type="region of interest" description="Disordered" evidence="12">
    <location>
        <begin position="825"/>
        <end position="844"/>
    </location>
</feature>
<evidence type="ECO:0000313" key="17">
    <source>
        <dbReference type="Proteomes" id="UP001175271"/>
    </source>
</evidence>
<dbReference type="SUPFAM" id="SSF49599">
    <property type="entry name" value="TRAF domain-like"/>
    <property type="match status" value="1"/>
</dbReference>
<feature type="compositionally biased region" description="Polar residues" evidence="12">
    <location>
        <begin position="1731"/>
        <end position="1751"/>
    </location>
</feature>
<keyword evidence="2" id="KW-0479">Metal-binding</keyword>
<dbReference type="GO" id="GO:0006325">
    <property type="term" value="P:chromatin organization"/>
    <property type="evidence" value="ECO:0007669"/>
    <property type="project" value="UniProtKB-KW"/>
</dbReference>
<keyword evidence="7" id="KW-0805">Transcription regulation</keyword>
<evidence type="ECO:0000256" key="8">
    <source>
        <dbReference type="ARBA" id="ARBA00023163"/>
    </source>
</evidence>
<dbReference type="Gene3D" id="2.60.120.650">
    <property type="entry name" value="Cupin"/>
    <property type="match status" value="1"/>
</dbReference>
<feature type="region of interest" description="Disordered" evidence="12">
    <location>
        <begin position="78"/>
        <end position="103"/>
    </location>
</feature>
<evidence type="ECO:0000256" key="7">
    <source>
        <dbReference type="ARBA" id="ARBA00023015"/>
    </source>
</evidence>
<evidence type="ECO:0000256" key="1">
    <source>
        <dbReference type="ARBA" id="ARBA00004123"/>
    </source>
</evidence>
<dbReference type="SUPFAM" id="SSF57667">
    <property type="entry name" value="beta-beta-alpha zinc fingers"/>
    <property type="match status" value="1"/>
</dbReference>
<dbReference type="PROSITE" id="PS50157">
    <property type="entry name" value="ZINC_FINGER_C2H2_2"/>
    <property type="match status" value="1"/>
</dbReference>
<feature type="compositionally biased region" description="Low complexity" evidence="12">
    <location>
        <begin position="2901"/>
        <end position="2911"/>
    </location>
</feature>
<evidence type="ECO:0000256" key="12">
    <source>
        <dbReference type="SAM" id="MobiDB-lite"/>
    </source>
</evidence>
<keyword evidence="10" id="KW-0862">Zinc</keyword>
<evidence type="ECO:0000313" key="16">
    <source>
        <dbReference type="EMBL" id="KAK0417819.1"/>
    </source>
</evidence>
<feature type="region of interest" description="Disordered" evidence="12">
    <location>
        <begin position="2846"/>
        <end position="2880"/>
    </location>
</feature>
<evidence type="ECO:0000256" key="11">
    <source>
        <dbReference type="SAM" id="Coils"/>
    </source>
</evidence>
<feature type="coiled-coil region" evidence="11">
    <location>
        <begin position="1530"/>
        <end position="1557"/>
    </location>
</feature>
<dbReference type="PROSITE" id="PS51184">
    <property type="entry name" value="JMJC"/>
    <property type="match status" value="1"/>
</dbReference>
<keyword evidence="9" id="KW-0539">Nucleus</keyword>
<feature type="compositionally biased region" description="Polar residues" evidence="12">
    <location>
        <begin position="80"/>
        <end position="101"/>
    </location>
</feature>
<evidence type="ECO:0000259" key="13">
    <source>
        <dbReference type="PROSITE" id="PS50144"/>
    </source>
</evidence>
<proteinExistence type="predicted"/>
<feature type="region of interest" description="Disordered" evidence="12">
    <location>
        <begin position="362"/>
        <end position="398"/>
    </location>
</feature>
<dbReference type="Pfam" id="PF00917">
    <property type="entry name" value="MATH"/>
    <property type="match status" value="1"/>
</dbReference>
<keyword evidence="6" id="KW-0408">Iron</keyword>
<gene>
    <name evidence="16" type="ORF">QR680_013229</name>
</gene>
<dbReference type="InterPro" id="IPR002083">
    <property type="entry name" value="MATH/TRAF_dom"/>
</dbReference>
<evidence type="ECO:0000256" key="10">
    <source>
        <dbReference type="PROSITE-ProRule" id="PRU00042"/>
    </source>
</evidence>
<feature type="region of interest" description="Disordered" evidence="12">
    <location>
        <begin position="2552"/>
        <end position="2592"/>
    </location>
</feature>
<dbReference type="Gene3D" id="2.60.210.10">
    <property type="entry name" value="Apoptosis, Tumor Necrosis Factor Receptor Associated Protein 2, Chain A"/>
    <property type="match status" value="1"/>
</dbReference>
<keyword evidence="11" id="KW-0175">Coiled coil</keyword>
<keyword evidence="5" id="KW-0560">Oxidoreductase</keyword>
<feature type="domain" description="JmjC" evidence="15">
    <location>
        <begin position="1098"/>
        <end position="1266"/>
    </location>
</feature>
<keyword evidence="4" id="KW-0223">Dioxygenase</keyword>
<dbReference type="InterPro" id="IPR036236">
    <property type="entry name" value="Znf_C2H2_sf"/>
</dbReference>
<keyword evidence="8" id="KW-0804">Transcription</keyword>
<protein>
    <recommendedName>
        <fullName evidence="18">JmjC domain-containing protein</fullName>
    </recommendedName>
</protein>
<accession>A0AA39I7K6</accession>
<evidence type="ECO:0000256" key="5">
    <source>
        <dbReference type="ARBA" id="ARBA00023002"/>
    </source>
</evidence>
<dbReference type="EMBL" id="JAUCMV010000002">
    <property type="protein sequence ID" value="KAK0417819.1"/>
    <property type="molecule type" value="Genomic_DNA"/>
</dbReference>
<feature type="region of interest" description="Disordered" evidence="12">
    <location>
        <begin position="2638"/>
        <end position="2666"/>
    </location>
</feature>
<dbReference type="PANTHER" id="PTHR23123">
    <property type="entry name" value="PHD/F-BOX CONTAINING PROTEIN"/>
    <property type="match status" value="1"/>
</dbReference>
<sequence>MADSELGSEEVVEILRDVVEQLPGDVSSFTGVRVPQPQEVQDLLLEKKDGKKPPDDGEMLRRLKQVKEQMERSAIALSGGSVSLASTSTQTPLQPKSNQSHVPRFDGTLRMEIRNISTANETVRGVYRIFKDVPWRIVATFSSKDGHRSIGAFLQASPELASSNSGKSWSVDAQAELRLINRNPKLNMVRKTHHVYTQNEDDWGYSSFVSFKDICDESKGFYNTAHDSIIYEISVKVLKTTNVLRTVELLKRIDDLKRIADMQRDRGHLDKALDANWSAIKLCKDRTSLKHKELDIQKKSIIYKKVRESIQRIETGKDKEGDNCTFGHPAVKRAFGHTHHHSAVGVRGTQKAASSATRQQMQLKHQLRSDSAPPKSSPPPTYATTSIRGSTQSLNSPIPREADSTDCCEAESCCSETSCRNKESCSKVLAKLDKSCTSFSQLKKYRDENLLRRRACDGHLKNAYLHYSSFLLTNPNETRVKYALVDTPYDDERQARRHFSADCLKGVAADSRLHSEDSEEESRCPCKCCVYAESSSNGGDSLEELEVEELDLRLGAYDEREQCFADLLSLMTTMREYDEGKTPQKKIMFENVDSLNLYIHNKVASTLRSNVKKAEKLKATGRAGVIKLAENIRAAQKQISEIVEKLDEEKCRAKKVEQSFHDTTRKLKADLEDKKCEMVKANEAYQQKLCTLKKIDSQIRSERKQNEEAIVCILEHAEEAEFVALRTLHETDVEKFLAVKHKCMKQLEKIKESLKSSVLPHVMYIRQRNYDRLKSCVQECDTGIQKLQETLESRMKALQSAVPELLREPSRASTVENVRVCPYGPIGSKSSNRRPQSSCTSRRFTDRLSADDPIVIVPGSSTRQPHWPVIPTDVWSPYSPLPDGMLRERALRRSIDRTFPTTSSGPLPWSTPTYLNASMYPKVTRNIEDSIYLTEPLIRTQSSALLEEVISMATRRSTRQKSSRSQDEGDDDIFNKSDLMRRYYEDISKFCKDAKYANPDMYITLNPLDFTVEYIRKNGFDTPIYFNGPAKNLGMKLPDPETFTVNDVVKLVGSEKNIDVIEVHQQAGRHMTLEKFVNYYNDPDRLKLGLYNVLSLEFSLTKLEEVVQCPQIVKDIGWVEKYWPEEFRERQKLSLQLGRTDYYGYPKVQYYCLMSVATCFTDFHIDFGGTSVWYHILKGKKVFWLVEPTKQNLYMYEEWVRGGHSSFFGTVVEKCARVELHAGDTFMIPSGWIHCVYTPEDSLVFGGNFMHSWSIDMQLRIPKLERTLKISKKYRYPLYGETLWYVASGFVREATGKKHVGELPIVVPEEKNIVKVEKAEDDDEEERDDTDTSRGDTSLSESRKTVENDESCPSDNGTPIKHEETQSDMELTMTKEELELKSSNEDPVKCEIDTEVFKTEEDLVWAETHNTVPALPEAHESQPSPSKEEIGCKIGCPSPTEIVEPSAKRLKPSYKEDDEDTVYVYDDDGTSKLIVKLNASSESASLDSVPGTPVSRPLSRNNSFVSLMDAPLDAYTFDEEYLMGLSACERKGLRALADHLQKLLKRKKQELAEGIENPKELLRDFYACLRKTDELNPCEDITNNDGDDGMPSLQPESDDKPRFPEDKASKKTKSPKTPASKKGQKKKSLPSKTKSPRHMKPKKEEIIPDIIDGMPRPTQTVAKANPYGYDPLANVSALGHAPLQSAFRRTANMAKPPPTQKFINANLNKFHSDLPHVAPLVAGTAKAISPASGSTTPSSLAPRTPTTSTPVLKTGRVFDPATGMTDLFHSTPSTSGPIEQFSPKLTPVTPDSETSKSRVRRRFSDASEPAAHRIAPPKKFSTEIDKTLAPPKLVSDISLVSPTQKVNPFEVIKQAMGYKEPKECDLRELNTGMPFVLEHFPQESPKKQLDINKNRNSFLSTPVDGVASDPVELSRLLADAVVQKVGREQRPKGMPKTAALVVVGDVGHSPRMNYHAISLAEHGMNVEIVGYMDSNPHQKIRDHPRIRIIPLRPPPKWFATVKPTVALGLKVVWTAFCLLWALMCQTTWNLSMVMIQNPPGIPGLIVTWVVSKAKGAYFVIDWHNYTWSILRNNYKIPVESLVLPRKDEPTDSSALKTASPEGESTAPPPEPSTSRRSTRDERQMLTGTPRPFSVRLKEKLEKPVEKKKSPASWIHRYIQWAYNWEAKMGRAANLNICVTKEMRGDLAGAWGIRAVTLYDKAPSWNFKELSVDEKHVFFEKLCRSNEFKTFRAEEVFPSDEREVLESAVEVTRLSYRDAAGVAHLRTSRPFILLSSTSWTEDEDFGILLDALKAVESVASISSTAESAPPNRIPHFCVVITGKGPQKAMYLDRITRFKFRHIDVITPWLDAEDYPKMLATADLGVSLHTSTSGIDLPMKVVDMFGCKLPVLAKSFRAIHELVVERENESSSSQQASPNGRLFDSSGELKSHILDLATGFPLHSQKLLELRVNLRREKVSWSDHWDAVVGPILGDQWHGSSLRRFSTCEVAGVAHCFAGSDAFLPIRNENNNDRGKRGHLRKYIDGQSVAMRKSQVVMKRCESFSDWAEEIEHRGSCPSTRNTHQVRGVGDKGRRDRESTEEDLEQRAEAMDQKKTAAGRFLGEASRLPAATPVSVIAMVPTPVCSEMDCLAPIVADSAPNSSPPLSNDSALHSPNFDHDDAPSSPHCASLKRFASSEEPCSDDGICMESPPHKQTALEQHLSSALQNLQKEEGANPTPVSGNYRTELKRPDLKGSFRCSICQKIFCHSSSLSRHRMQAHFKSYTCTLCRKEITTYSSVVLRRAVLLRSGNGLDGDPESADAPLRSKTVAFFFWSRLLCGTSSCDSPSSSVSVEVSPKYTALCKSAPLTSSSAAPRDGFAATETSGGEIESQTKRPKEGEAASGQYSMGLFAELGATQGFEVSLPPSSSQSGSFGAPLDSQLAAPFR</sequence>
<evidence type="ECO:0000256" key="9">
    <source>
        <dbReference type="ARBA" id="ARBA00023242"/>
    </source>
</evidence>
<evidence type="ECO:0008006" key="18">
    <source>
        <dbReference type="Google" id="ProtNLM"/>
    </source>
</evidence>
<name>A0AA39I7K6_9BILA</name>
<feature type="compositionally biased region" description="Basic and acidic residues" evidence="12">
    <location>
        <begin position="2567"/>
        <end position="2576"/>
    </location>
</feature>
<dbReference type="Gene3D" id="3.30.160.60">
    <property type="entry name" value="Classic Zinc Finger"/>
    <property type="match status" value="1"/>
</dbReference>
<evidence type="ECO:0000256" key="3">
    <source>
        <dbReference type="ARBA" id="ARBA00022853"/>
    </source>
</evidence>
<dbReference type="SMART" id="SM00061">
    <property type="entry name" value="MATH"/>
    <property type="match status" value="1"/>
</dbReference>